<dbReference type="Proteomes" id="UP000547614">
    <property type="component" value="Unassembled WGS sequence"/>
</dbReference>
<dbReference type="InterPro" id="IPR020458">
    <property type="entry name" value="Znf_DskA_TraR_CS"/>
</dbReference>
<feature type="coiled-coil region" evidence="5">
    <location>
        <begin position="5"/>
        <end position="67"/>
    </location>
</feature>
<evidence type="ECO:0000256" key="4">
    <source>
        <dbReference type="PROSITE-ProRule" id="PRU00510"/>
    </source>
</evidence>
<dbReference type="SUPFAM" id="SSF57716">
    <property type="entry name" value="Glucocorticoid receptor-like (DNA-binding domain)"/>
    <property type="match status" value="1"/>
</dbReference>
<accession>A0A839VBJ9</accession>
<dbReference type="PANTHER" id="PTHR33823">
    <property type="entry name" value="RNA POLYMERASE-BINDING TRANSCRIPTION FACTOR DKSA-RELATED"/>
    <property type="match status" value="1"/>
</dbReference>
<sequence length="103" mass="11574">MADRKVELEKLRDELIARIDRYKAHKGGPLDRDMEEQAIELENDEVIESLENEAEAELTQVMHALARIREGEGETCEACGERIDAARLAALPYTTLCRDCASA</sequence>
<evidence type="ECO:0000259" key="7">
    <source>
        <dbReference type="Pfam" id="PF21173"/>
    </source>
</evidence>
<dbReference type="InterPro" id="IPR000962">
    <property type="entry name" value="Znf_DskA_TraR"/>
</dbReference>
<keyword evidence="1" id="KW-0479">Metal-binding</keyword>
<name>A0A839VBJ9_9GAMM</name>
<dbReference type="PROSITE" id="PS01102">
    <property type="entry name" value="ZF_DKSA_1"/>
    <property type="match status" value="1"/>
</dbReference>
<keyword evidence="5" id="KW-0175">Coiled coil</keyword>
<dbReference type="Pfam" id="PF21173">
    <property type="entry name" value="DksA-like_N"/>
    <property type="match status" value="1"/>
</dbReference>
<keyword evidence="9" id="KW-1185">Reference proteome</keyword>
<protein>
    <submittedName>
        <fullName evidence="8">RNA polymerase-binding transcription factor DksA</fullName>
    </submittedName>
</protein>
<feature type="zinc finger region" description="dksA C4-type" evidence="4">
    <location>
        <begin position="76"/>
        <end position="100"/>
    </location>
</feature>
<dbReference type="GO" id="GO:0008270">
    <property type="term" value="F:zinc ion binding"/>
    <property type="evidence" value="ECO:0007669"/>
    <property type="project" value="UniProtKB-KW"/>
</dbReference>
<evidence type="ECO:0000256" key="2">
    <source>
        <dbReference type="ARBA" id="ARBA00022771"/>
    </source>
</evidence>
<keyword evidence="3" id="KW-0862">Zinc</keyword>
<comment type="caution">
    <text evidence="8">The sequence shown here is derived from an EMBL/GenBank/DDBJ whole genome shotgun (WGS) entry which is preliminary data.</text>
</comment>
<keyword evidence="2" id="KW-0863">Zinc-finger</keyword>
<dbReference type="Gene3D" id="1.20.120.910">
    <property type="entry name" value="DksA, coiled-coil domain"/>
    <property type="match status" value="1"/>
</dbReference>
<dbReference type="PANTHER" id="PTHR33823:SF4">
    <property type="entry name" value="GENERAL STRESS PROTEIN 16O"/>
    <property type="match status" value="1"/>
</dbReference>
<evidence type="ECO:0000313" key="9">
    <source>
        <dbReference type="Proteomes" id="UP000547614"/>
    </source>
</evidence>
<gene>
    <name evidence="8" type="ORF">FHR94_002748</name>
</gene>
<feature type="domain" description="DnaK suppressor protein-like N-terminal" evidence="7">
    <location>
        <begin position="8"/>
        <end position="68"/>
    </location>
</feature>
<evidence type="ECO:0000256" key="5">
    <source>
        <dbReference type="SAM" id="Coils"/>
    </source>
</evidence>
<proteinExistence type="predicted"/>
<evidence type="ECO:0000259" key="6">
    <source>
        <dbReference type="Pfam" id="PF01258"/>
    </source>
</evidence>
<evidence type="ECO:0000256" key="1">
    <source>
        <dbReference type="ARBA" id="ARBA00022723"/>
    </source>
</evidence>
<evidence type="ECO:0000313" key="8">
    <source>
        <dbReference type="EMBL" id="MBB3191488.1"/>
    </source>
</evidence>
<evidence type="ECO:0000256" key="3">
    <source>
        <dbReference type="ARBA" id="ARBA00022833"/>
    </source>
</evidence>
<dbReference type="Pfam" id="PF01258">
    <property type="entry name" value="zf-dskA_traR"/>
    <property type="match status" value="1"/>
</dbReference>
<dbReference type="AlphaFoldDB" id="A0A839VBJ9"/>
<dbReference type="EMBL" id="JACHXP010000014">
    <property type="protein sequence ID" value="MBB3191488.1"/>
    <property type="molecule type" value="Genomic_DNA"/>
</dbReference>
<dbReference type="RefSeq" id="WP_183326274.1">
    <property type="nucleotide sequence ID" value="NZ_JACHXP010000014.1"/>
</dbReference>
<dbReference type="InterPro" id="IPR048487">
    <property type="entry name" value="DksA-like_N"/>
</dbReference>
<feature type="domain" description="Zinc finger DksA/TraR C4-type" evidence="6">
    <location>
        <begin position="73"/>
        <end position="102"/>
    </location>
</feature>
<reference evidence="8 9" key="1">
    <citation type="submission" date="2020-08" db="EMBL/GenBank/DDBJ databases">
        <title>Genomic Encyclopedia of Type Strains, Phase III (KMG-III): the genomes of soil and plant-associated and newly described type strains.</title>
        <authorList>
            <person name="Whitman W."/>
        </authorList>
    </citation>
    <scope>NUCLEOTIDE SEQUENCE [LARGE SCALE GENOMIC DNA]</scope>
    <source>
        <strain evidence="8 9">CECT 7282</strain>
    </source>
</reference>
<organism evidence="8 9">
    <name type="scientific">Halomonas cerina</name>
    <dbReference type="NCBI Taxonomy" id="447424"/>
    <lineage>
        <taxon>Bacteria</taxon>
        <taxon>Pseudomonadati</taxon>
        <taxon>Pseudomonadota</taxon>
        <taxon>Gammaproteobacteria</taxon>
        <taxon>Oceanospirillales</taxon>
        <taxon>Halomonadaceae</taxon>
        <taxon>Halomonas</taxon>
    </lineage>
</organism>
<dbReference type="PROSITE" id="PS51128">
    <property type="entry name" value="ZF_DKSA_2"/>
    <property type="match status" value="1"/>
</dbReference>